<keyword evidence="3" id="KW-1185">Reference proteome</keyword>
<dbReference type="AlphaFoldDB" id="A0A1E2VA20"/>
<protein>
    <recommendedName>
        <fullName evidence="4">OmpA-like domain-containing protein</fullName>
    </recommendedName>
</protein>
<organism evidence="2 3">
    <name type="scientific">Terasakiispira papahanaumokuakeensis</name>
    <dbReference type="NCBI Taxonomy" id="197479"/>
    <lineage>
        <taxon>Bacteria</taxon>
        <taxon>Pseudomonadati</taxon>
        <taxon>Pseudomonadota</taxon>
        <taxon>Gammaproteobacteria</taxon>
        <taxon>Oceanospirillales</taxon>
        <taxon>Terasakiispira</taxon>
    </lineage>
</organism>
<dbReference type="OrthoDB" id="9757969at2"/>
<dbReference type="Pfam" id="PF05359">
    <property type="entry name" value="DUF748"/>
    <property type="match status" value="1"/>
</dbReference>
<evidence type="ECO:0000256" key="1">
    <source>
        <dbReference type="SAM" id="MobiDB-lite"/>
    </source>
</evidence>
<evidence type="ECO:0000313" key="2">
    <source>
        <dbReference type="EMBL" id="ODC03702.1"/>
    </source>
</evidence>
<name>A0A1E2VA20_9GAMM</name>
<evidence type="ECO:0000313" key="3">
    <source>
        <dbReference type="Proteomes" id="UP000094291"/>
    </source>
</evidence>
<dbReference type="Proteomes" id="UP000094291">
    <property type="component" value="Unassembled WGS sequence"/>
</dbReference>
<feature type="region of interest" description="Disordered" evidence="1">
    <location>
        <begin position="500"/>
        <end position="540"/>
    </location>
</feature>
<evidence type="ECO:0008006" key="4">
    <source>
        <dbReference type="Google" id="ProtNLM"/>
    </source>
</evidence>
<proteinExistence type="predicted"/>
<sequence>MPMLRRRRWLLIALLLPLLLLLLAILSSNLWIPRLLTYLGQDWQVKVEQSDLQLWKGRWQLSGLQAGRSETPITLSRITLDWSWADLWRQRLSMGVQLGDIHLPLDPDALTLGGWTIAQWQAPLQAEQTAQGPTDQGTEVDTTPSNKWQFKLTGFELQQLAIELPKERWPEAPLLTPLSTGGWVSTHPNDPVPFHLTLLQHPEAYLDLQGEVRLATLKGSGDIKFHHLDLAPWLKKFTLPLEQGLLDGNLNVQTQWLAPSQQASVQIKSDLKLSQLSGHFPAPLQQAHLAQLRWQGQAQWTPQDNDVLQIQGRLSTQAFQNEISQWGAASWEGRSRWNGQTEAGLKSIDIDGVLTAHDLKTRYVVDQQPITGQLDTLHWAQHHASGTQEFSGSLRITGLKTTVTPAALSLNQIQIPHFQLTPESLDVDQMALEQLKVYPEDQDSALHQLDQVQLQQIQLNWVQHEAKVEGILLGAAHHELTLNAQNQLIPWQPWATQWQSQFNSDRQPQPAPTQPLQSDSTTAVTATENEATDNRTETAPWHWQVGRIQITAPWQIKLNNQALKRPWQTQLSIDKAHIGPLDSTQSPANFDIDARLDQEAHIQLTGQFQPRDRHTTLNADIKGLDAASITPYSETYAGLEINNGRFNVDVSLKQQGEAIEGRAIVDLYSLDAKPISEADASRLKRLLNMPVSSLIDVLEDDQRHIHLELPIHKTANSTNVGLSDVILLATRRAAEQATMFYLGQMLQPWATVYTVGKFAYNQTEKMLRVDLPPLAFTPATTALTSAHRQYLDQVTQVLNERHSLGLHLCAGIGQQEALLLTALADPAQATDKTKALIQALQPIEEARQNLDKAPKIKAEATASEWSRLRMQHARSALVDRGISPERLFFCTQPGQQQPQEESHLTIKLQD</sequence>
<dbReference type="InterPro" id="IPR008023">
    <property type="entry name" value="DUF748"/>
</dbReference>
<dbReference type="STRING" id="197479.BFW38_09265"/>
<comment type="caution">
    <text evidence="2">The sequence shown here is derived from an EMBL/GenBank/DDBJ whole genome shotgun (WGS) entry which is preliminary data.</text>
</comment>
<gene>
    <name evidence="2" type="ORF">BFW38_09265</name>
</gene>
<reference evidence="2 3" key="1">
    <citation type="submission" date="2016-08" db="EMBL/GenBank/DDBJ databases">
        <authorList>
            <person name="Seilhamer J.J."/>
        </authorList>
    </citation>
    <scope>NUCLEOTIDE SEQUENCE [LARGE SCALE GENOMIC DNA]</scope>
    <source>
        <strain evidence="2 3">PH27A</strain>
    </source>
</reference>
<dbReference type="EMBL" id="MDTQ01000001">
    <property type="protein sequence ID" value="ODC03702.1"/>
    <property type="molecule type" value="Genomic_DNA"/>
</dbReference>
<accession>A0A1E2VA20</accession>
<dbReference type="RefSeq" id="WP_068998145.1">
    <property type="nucleotide sequence ID" value="NZ_MDTQ01000001.1"/>
</dbReference>